<dbReference type="InterPro" id="IPR029044">
    <property type="entry name" value="Nucleotide-diphossugar_trans"/>
</dbReference>
<accession>A0A6J7CMH9</accession>
<evidence type="ECO:0000313" key="2">
    <source>
        <dbReference type="EMBL" id="CAB4859030.1"/>
    </source>
</evidence>
<protein>
    <submittedName>
        <fullName evidence="2">Unannotated protein</fullName>
    </submittedName>
</protein>
<dbReference type="InterPro" id="IPR001173">
    <property type="entry name" value="Glyco_trans_2-like"/>
</dbReference>
<dbReference type="EMBL" id="CAFBLU010000001">
    <property type="protein sequence ID" value="CAB4859030.1"/>
    <property type="molecule type" value="Genomic_DNA"/>
</dbReference>
<organism evidence="2">
    <name type="scientific">freshwater metagenome</name>
    <dbReference type="NCBI Taxonomy" id="449393"/>
    <lineage>
        <taxon>unclassified sequences</taxon>
        <taxon>metagenomes</taxon>
        <taxon>ecological metagenomes</taxon>
    </lineage>
</organism>
<evidence type="ECO:0000259" key="1">
    <source>
        <dbReference type="Pfam" id="PF00535"/>
    </source>
</evidence>
<dbReference type="CDD" id="cd00761">
    <property type="entry name" value="Glyco_tranf_GTA_type"/>
    <property type="match status" value="1"/>
</dbReference>
<dbReference type="Pfam" id="PF00535">
    <property type="entry name" value="Glycos_transf_2"/>
    <property type="match status" value="1"/>
</dbReference>
<dbReference type="Gene3D" id="3.90.550.10">
    <property type="entry name" value="Spore Coat Polysaccharide Biosynthesis Protein SpsA, Chain A"/>
    <property type="match status" value="1"/>
</dbReference>
<gene>
    <name evidence="2" type="ORF">UFOPK3444_00070</name>
</gene>
<name>A0A6J7CMH9_9ZZZZ</name>
<dbReference type="InterPro" id="IPR050834">
    <property type="entry name" value="Glycosyltransf_2"/>
</dbReference>
<dbReference type="AlphaFoldDB" id="A0A6J7CMH9"/>
<dbReference type="PANTHER" id="PTHR43685">
    <property type="entry name" value="GLYCOSYLTRANSFERASE"/>
    <property type="match status" value="1"/>
</dbReference>
<dbReference type="PANTHER" id="PTHR43685:SF3">
    <property type="entry name" value="SLR2126 PROTEIN"/>
    <property type="match status" value="1"/>
</dbReference>
<sequence>MGTTRLSVVIPTHNRATDLRECLTAVVGQVDFDQDEVLVADDSSTDGTPSVLADFPQVRVVSVPGSGSGSSTARNAALGTASGTLVLFIDDDIVVTPDLVAKHMLFHEQFPLVEEALGGPVLWDPRKRITRHMRWLETGGPLFAFDTIGDHGEVPPEHFCTANVSVKRELLSRVSGPFDERLRRFTDVELASRLDAVGMRLQHDPSAEVWHLRSDTPRTTAERMREVGRASVELERVAPDLVPPHAPMTPLRRCKAAVATALSPIAEIAPQFLAERIWASRAAWAFSVGRRDAQLERES</sequence>
<dbReference type="SUPFAM" id="SSF53448">
    <property type="entry name" value="Nucleotide-diphospho-sugar transferases"/>
    <property type="match status" value="1"/>
</dbReference>
<feature type="domain" description="Glycosyltransferase 2-like" evidence="1">
    <location>
        <begin position="7"/>
        <end position="109"/>
    </location>
</feature>
<reference evidence="2" key="1">
    <citation type="submission" date="2020-05" db="EMBL/GenBank/DDBJ databases">
        <authorList>
            <person name="Chiriac C."/>
            <person name="Salcher M."/>
            <person name="Ghai R."/>
            <person name="Kavagutti S V."/>
        </authorList>
    </citation>
    <scope>NUCLEOTIDE SEQUENCE</scope>
</reference>
<proteinExistence type="predicted"/>